<dbReference type="GO" id="GO:0015562">
    <property type="term" value="F:efflux transmembrane transporter activity"/>
    <property type="evidence" value="ECO:0007669"/>
    <property type="project" value="TreeGrafter"/>
</dbReference>
<dbReference type="RefSeq" id="WP_161570935.1">
    <property type="nucleotide sequence ID" value="NZ_RDSM01000002.1"/>
</dbReference>
<evidence type="ECO:0000256" key="1">
    <source>
        <dbReference type="ARBA" id="ARBA00009477"/>
    </source>
</evidence>
<comment type="similarity">
    <text evidence="1">Belongs to the membrane fusion protein (MFP) (TC 8.A.1) family.</text>
</comment>
<dbReference type="Proteomes" id="UP000289437">
    <property type="component" value="Unassembled WGS sequence"/>
</dbReference>
<dbReference type="InterPro" id="IPR006143">
    <property type="entry name" value="RND_pump_MFP"/>
</dbReference>
<dbReference type="InterPro" id="IPR058792">
    <property type="entry name" value="Beta-barrel_RND_2"/>
</dbReference>
<dbReference type="SUPFAM" id="SSF111369">
    <property type="entry name" value="HlyD-like secretion proteins"/>
    <property type="match status" value="1"/>
</dbReference>
<dbReference type="Pfam" id="PF25954">
    <property type="entry name" value="Beta-barrel_RND_2"/>
    <property type="match status" value="1"/>
</dbReference>
<name>A0A4Q0T0K8_9BACT</name>
<proteinExistence type="inferred from homology"/>
<dbReference type="PANTHER" id="PTHR30469">
    <property type="entry name" value="MULTIDRUG RESISTANCE PROTEIN MDTA"/>
    <property type="match status" value="1"/>
</dbReference>
<evidence type="ECO:0000313" key="5">
    <source>
        <dbReference type="Proteomes" id="UP000289437"/>
    </source>
</evidence>
<dbReference type="Gene3D" id="1.10.287.470">
    <property type="entry name" value="Helix hairpin bin"/>
    <property type="match status" value="1"/>
</dbReference>
<dbReference type="PANTHER" id="PTHR30469:SF38">
    <property type="entry name" value="HLYD FAMILY SECRETION PROTEIN"/>
    <property type="match status" value="1"/>
</dbReference>
<dbReference type="GO" id="GO:1990281">
    <property type="term" value="C:efflux pump complex"/>
    <property type="evidence" value="ECO:0007669"/>
    <property type="project" value="TreeGrafter"/>
</dbReference>
<dbReference type="Gene3D" id="2.40.50.100">
    <property type="match status" value="1"/>
</dbReference>
<dbReference type="Gene3D" id="2.40.30.170">
    <property type="match status" value="1"/>
</dbReference>
<dbReference type="NCBIfam" id="TIGR01730">
    <property type="entry name" value="RND_mfp"/>
    <property type="match status" value="1"/>
</dbReference>
<gene>
    <name evidence="4" type="ORF">GRAN_2335</name>
</gene>
<protein>
    <submittedName>
        <fullName evidence="4">Putative RND efflux membrane fusion protein</fullName>
    </submittedName>
</protein>
<comment type="caution">
    <text evidence="4">The sequence shown here is derived from an EMBL/GenBank/DDBJ whole genome shotgun (WGS) entry which is preliminary data.</text>
</comment>
<sequence>MPSTVTEAGVTEAAPFKTTGPLVAEQQSDVAAERDGRVAGIAVEIGDHVRRGQLLASLDSRVLQATVESQNAKLASVRARVLELQAEEKMDAADLRRSDELRAVNIVSQEAWEHVRFRLEEVTAEIARYRADALAAEADLKYAELQLDQCHIVAPFDGVVGRQSLRLAQEVKTGDVLFWVTAEAPLRILFTVPESAMAAYSVGAPLDLTTPGYPDLHQAARILRVSPVVDPASDSVQVIGSIAHASVLLKPGMSMQVTLGSSAAAKTRAP</sequence>
<dbReference type="OrthoDB" id="250565at2"/>
<accession>A0A4Q0T0K8</accession>
<dbReference type="Pfam" id="PF25917">
    <property type="entry name" value="BSH_RND"/>
    <property type="match status" value="1"/>
</dbReference>
<dbReference type="InterPro" id="IPR058625">
    <property type="entry name" value="MdtA-like_BSH"/>
</dbReference>
<evidence type="ECO:0000259" key="2">
    <source>
        <dbReference type="Pfam" id="PF25917"/>
    </source>
</evidence>
<reference evidence="4 5" key="1">
    <citation type="submission" date="2018-11" db="EMBL/GenBank/DDBJ databases">
        <authorList>
            <person name="Mardanov A.V."/>
            <person name="Ravin N.V."/>
            <person name="Dedysh S.N."/>
        </authorList>
    </citation>
    <scope>NUCLEOTIDE SEQUENCE [LARGE SCALE GENOMIC DNA]</scope>
    <source>
        <strain evidence="4 5">AF10</strain>
    </source>
</reference>
<reference evidence="5" key="2">
    <citation type="submission" date="2019-02" db="EMBL/GenBank/DDBJ databases">
        <title>Granulicella sibirica sp. nov., a psychrotolerant acidobacterium isolated from an organic soil layer in forested tundra, West Siberia.</title>
        <authorList>
            <person name="Oshkin I.Y."/>
            <person name="Kulichevskaya I.S."/>
            <person name="Rijpstra W.I.C."/>
            <person name="Sinninghe Damste J.S."/>
            <person name="Rakitin A.L."/>
            <person name="Ravin N.V."/>
            <person name="Dedysh S.N."/>
        </authorList>
    </citation>
    <scope>NUCLEOTIDE SEQUENCE [LARGE SCALE GENOMIC DNA]</scope>
    <source>
        <strain evidence="5">AF10</strain>
    </source>
</reference>
<feature type="domain" description="Multidrug resistance protein MdtA-like barrel-sandwich hybrid" evidence="2">
    <location>
        <begin position="27"/>
        <end position="181"/>
    </location>
</feature>
<keyword evidence="5" id="KW-1185">Reference proteome</keyword>
<dbReference type="AlphaFoldDB" id="A0A4Q0T0K8"/>
<evidence type="ECO:0000259" key="3">
    <source>
        <dbReference type="Pfam" id="PF25954"/>
    </source>
</evidence>
<evidence type="ECO:0000313" key="4">
    <source>
        <dbReference type="EMBL" id="RXH55478.1"/>
    </source>
</evidence>
<organism evidence="4 5">
    <name type="scientific">Granulicella sibirica</name>
    <dbReference type="NCBI Taxonomy" id="2479048"/>
    <lineage>
        <taxon>Bacteria</taxon>
        <taxon>Pseudomonadati</taxon>
        <taxon>Acidobacteriota</taxon>
        <taxon>Terriglobia</taxon>
        <taxon>Terriglobales</taxon>
        <taxon>Acidobacteriaceae</taxon>
        <taxon>Granulicella</taxon>
    </lineage>
</organism>
<dbReference type="EMBL" id="RDSM01000002">
    <property type="protein sequence ID" value="RXH55478.1"/>
    <property type="molecule type" value="Genomic_DNA"/>
</dbReference>
<feature type="domain" description="CusB-like beta-barrel" evidence="3">
    <location>
        <begin position="190"/>
        <end position="262"/>
    </location>
</feature>